<dbReference type="Pfam" id="PF05258">
    <property type="entry name" value="DciA"/>
    <property type="match status" value="1"/>
</dbReference>
<sequence length="290" mass="32189">MADEKIDRHDNAELPIDDSGEISGDAFALSPEGREFSEKRIALILYRFGPVGTLDVAKAAGYRFATTLSLLKELRAGGMTLLTRMPGKKYPGHSLTTEGTTHVQDLIEQGEIDLPEDVTLEDVQDIAAWRLKRWDAEQRQPTVAGARRIGWVTAPMTRKAALDRGFINTRILVDWDKIVPGDLSDMARPLEIRRNLKSGEATLVVLVSSATALTIQHYEPQILEQLNTYFGFDAVTKLQLKQGILPLPKGRKRTTGAIRPPDAAPNLESVQDDELKAALDRLHAARYAKR</sequence>
<dbReference type="Proteomes" id="UP001597295">
    <property type="component" value="Unassembled WGS sequence"/>
</dbReference>
<dbReference type="RefSeq" id="WP_379876319.1">
    <property type="nucleotide sequence ID" value="NZ_JBHUIP010000010.1"/>
</dbReference>
<organism evidence="1 2">
    <name type="scientific">Lacibacterium aquatile</name>
    <dbReference type="NCBI Taxonomy" id="1168082"/>
    <lineage>
        <taxon>Bacteria</taxon>
        <taxon>Pseudomonadati</taxon>
        <taxon>Pseudomonadota</taxon>
        <taxon>Alphaproteobacteria</taxon>
        <taxon>Rhodospirillales</taxon>
        <taxon>Rhodospirillaceae</taxon>
    </lineage>
</organism>
<comment type="caution">
    <text evidence="1">The sequence shown here is derived from an EMBL/GenBank/DDBJ whole genome shotgun (WGS) entry which is preliminary data.</text>
</comment>
<reference evidence="2" key="1">
    <citation type="journal article" date="2019" name="Int. J. Syst. Evol. Microbiol.">
        <title>The Global Catalogue of Microorganisms (GCM) 10K type strain sequencing project: providing services to taxonomists for standard genome sequencing and annotation.</title>
        <authorList>
            <consortium name="The Broad Institute Genomics Platform"/>
            <consortium name="The Broad Institute Genome Sequencing Center for Infectious Disease"/>
            <person name="Wu L."/>
            <person name="Ma J."/>
        </authorList>
    </citation>
    <scope>NUCLEOTIDE SEQUENCE [LARGE SCALE GENOMIC DNA]</scope>
    <source>
        <strain evidence="2">CGMCC 1.19062</strain>
    </source>
</reference>
<evidence type="ECO:0000313" key="2">
    <source>
        <dbReference type="Proteomes" id="UP001597295"/>
    </source>
</evidence>
<name>A0ABW5DQ78_9PROT</name>
<protein>
    <submittedName>
        <fullName evidence="1">DUF721 domain-containing protein</fullName>
    </submittedName>
</protein>
<gene>
    <name evidence="1" type="ORF">ACFSM5_10530</name>
</gene>
<evidence type="ECO:0000313" key="1">
    <source>
        <dbReference type="EMBL" id="MFD2263323.1"/>
    </source>
</evidence>
<accession>A0ABW5DQ78</accession>
<dbReference type="EMBL" id="JBHUIP010000010">
    <property type="protein sequence ID" value="MFD2263323.1"/>
    <property type="molecule type" value="Genomic_DNA"/>
</dbReference>
<dbReference type="InterPro" id="IPR007922">
    <property type="entry name" value="DciA-like"/>
</dbReference>
<proteinExistence type="predicted"/>
<keyword evidence="2" id="KW-1185">Reference proteome</keyword>